<dbReference type="GO" id="GO:0005829">
    <property type="term" value="C:cytosol"/>
    <property type="evidence" value="ECO:0007669"/>
    <property type="project" value="TreeGrafter"/>
</dbReference>
<dbReference type="Proteomes" id="UP000593601">
    <property type="component" value="Chromosome"/>
</dbReference>
<feature type="binding site" evidence="8 11">
    <location>
        <position position="177"/>
    </location>
    <ligand>
        <name>NAD(+)</name>
        <dbReference type="ChEBI" id="CHEBI:57540"/>
    </ligand>
</feature>
<evidence type="ECO:0000256" key="7">
    <source>
        <dbReference type="ARBA" id="ARBA00049489"/>
    </source>
</evidence>
<feature type="binding site" evidence="8 13">
    <location>
        <position position="245"/>
    </location>
    <ligand>
        <name>Zn(2+)</name>
        <dbReference type="ChEBI" id="CHEBI:29105"/>
    </ligand>
</feature>
<comment type="catalytic activity">
    <reaction evidence="7 8">
        <text>L-histidinol + 2 NAD(+) + H2O = L-histidine + 2 NADH + 3 H(+)</text>
        <dbReference type="Rhea" id="RHEA:20641"/>
        <dbReference type="ChEBI" id="CHEBI:15377"/>
        <dbReference type="ChEBI" id="CHEBI:15378"/>
        <dbReference type="ChEBI" id="CHEBI:57540"/>
        <dbReference type="ChEBI" id="CHEBI:57595"/>
        <dbReference type="ChEBI" id="CHEBI:57699"/>
        <dbReference type="ChEBI" id="CHEBI:57945"/>
        <dbReference type="EC" id="1.1.1.23"/>
    </reaction>
</comment>
<evidence type="ECO:0000256" key="4">
    <source>
        <dbReference type="ARBA" id="ARBA00022723"/>
    </source>
</evidence>
<evidence type="ECO:0000256" key="6">
    <source>
        <dbReference type="ARBA" id="ARBA00023002"/>
    </source>
</evidence>
<dbReference type="GO" id="GO:0051287">
    <property type="term" value="F:NAD binding"/>
    <property type="evidence" value="ECO:0007669"/>
    <property type="project" value="InterPro"/>
</dbReference>
<dbReference type="InterPro" id="IPR001692">
    <property type="entry name" value="Histidinol_DH_CS"/>
</dbReference>
<name>A0A7M2RKX3_9FIRM</name>
<feature type="binding site" evidence="8 13">
    <location>
        <position position="406"/>
    </location>
    <ligand>
        <name>Zn(2+)</name>
        <dbReference type="ChEBI" id="CHEBI:29105"/>
    </ligand>
</feature>
<dbReference type="EC" id="1.1.1.23" evidence="3 8"/>
<dbReference type="Gene3D" id="1.20.5.1300">
    <property type="match status" value="1"/>
</dbReference>
<dbReference type="KEGG" id="bliq:INP51_02580"/>
<dbReference type="GO" id="GO:0004399">
    <property type="term" value="F:histidinol dehydrogenase activity"/>
    <property type="evidence" value="ECO:0007669"/>
    <property type="project" value="UniProtKB-UniRule"/>
</dbReference>
<dbReference type="GO" id="GO:0008270">
    <property type="term" value="F:zinc ion binding"/>
    <property type="evidence" value="ECO:0007669"/>
    <property type="project" value="UniProtKB-UniRule"/>
</dbReference>
<dbReference type="PRINTS" id="PR00083">
    <property type="entry name" value="HOLDHDRGNASE"/>
</dbReference>
<evidence type="ECO:0000256" key="9">
    <source>
        <dbReference type="PIRNR" id="PIRNR000099"/>
    </source>
</evidence>
<keyword evidence="5 8" id="KW-0862">Zinc</keyword>
<dbReference type="InterPro" id="IPR016161">
    <property type="entry name" value="Ald_DH/histidinol_DH"/>
</dbReference>
<feature type="binding site" evidence="8 11">
    <location>
        <position position="115"/>
    </location>
    <ligand>
        <name>NAD(+)</name>
        <dbReference type="ChEBI" id="CHEBI:57540"/>
    </ligand>
</feature>
<comment type="similarity">
    <text evidence="2 8 9 14">Belongs to the histidinol dehydrogenase family.</text>
</comment>
<dbReference type="FunFam" id="3.40.50.1980:FF:000001">
    <property type="entry name" value="Histidinol dehydrogenase"/>
    <property type="match status" value="1"/>
</dbReference>
<dbReference type="FunFam" id="3.40.50.1980:FF:000026">
    <property type="entry name" value="Histidinol dehydrogenase"/>
    <property type="match status" value="1"/>
</dbReference>
<reference evidence="15 16" key="1">
    <citation type="submission" date="2020-10" db="EMBL/GenBank/DDBJ databases">
        <title>Blautia liquoris sp.nov., isolated from the mud in a fermentation cellar used for the production of Chinese strong-flavoured liquor.</title>
        <authorList>
            <person name="Lu L."/>
        </authorList>
    </citation>
    <scope>NUCLEOTIDE SEQUENCE [LARGE SCALE GENOMIC DNA]</scope>
    <source>
        <strain evidence="15 16">LZLJ-3</strain>
    </source>
</reference>
<sequence>MKKEDILTRGICFDPEIERTVDEILASVRTNGDQALYEYNRRFDHADLSSLEVSQEEMQKAYKAVASKFLETLKLARKNIEDFHRRQVRSQFVITDQPGVVLGQKITPIERVGLYVPGGTAAYPSTVLMNAVPAKLAGVQEVVMVTPPNEDGSIKPEVLAAAQIAGISRVFKVGGAQAIAALCYGTKTIPRVDKITGPGNIYVATAKRRVYGMVDIDMIAGPSEILVIADETSKPAQVAADLLSQAEHDRMASAVLVTDSLKLAKEVQEELKKQLMTLPRSEIARTSMENNGKIILTDSIDEAVKISNQIAPEHLELSVQDPFRILGAVKNAGSIFLGTQVPEALGDYLAGPNHTLPTGGTARFSSPLSVDDFVKKSSFIYYTADALDKIGDHVIDFAKKEGLDGHARAISVRTKGELL</sequence>
<dbReference type="CDD" id="cd06572">
    <property type="entry name" value="Histidinol_dh"/>
    <property type="match status" value="1"/>
</dbReference>
<keyword evidence="6 8" id="KW-0560">Oxidoreductase</keyword>
<proteinExistence type="inferred from homology"/>
<keyword evidence="8" id="KW-0368">Histidine biosynthesis</keyword>
<evidence type="ECO:0000256" key="12">
    <source>
        <dbReference type="PIRSR" id="PIRSR000099-3"/>
    </source>
</evidence>
<feature type="binding site" evidence="8 12">
    <location>
        <position position="245"/>
    </location>
    <ligand>
        <name>substrate</name>
    </ligand>
</feature>
<dbReference type="PANTHER" id="PTHR21256">
    <property type="entry name" value="HISTIDINOL DEHYDROGENASE HDH"/>
    <property type="match status" value="1"/>
</dbReference>
<evidence type="ECO:0000256" key="14">
    <source>
        <dbReference type="RuleBase" id="RU004175"/>
    </source>
</evidence>
<keyword evidence="4 8" id="KW-0479">Metal-binding</keyword>
<accession>A0A7M2RKX3</accession>
<dbReference type="EMBL" id="CP063304">
    <property type="protein sequence ID" value="QOV20895.1"/>
    <property type="molecule type" value="Genomic_DNA"/>
</dbReference>
<evidence type="ECO:0000313" key="15">
    <source>
        <dbReference type="EMBL" id="QOV20895.1"/>
    </source>
</evidence>
<feature type="binding site" evidence="8 12">
    <location>
        <position position="406"/>
    </location>
    <ligand>
        <name>substrate</name>
    </ligand>
</feature>
<evidence type="ECO:0000256" key="1">
    <source>
        <dbReference type="ARBA" id="ARBA00003850"/>
    </source>
</evidence>
<evidence type="ECO:0000256" key="3">
    <source>
        <dbReference type="ARBA" id="ARBA00012965"/>
    </source>
</evidence>
<feature type="binding site" evidence="8 12">
    <location>
        <position position="248"/>
    </location>
    <ligand>
        <name>substrate</name>
    </ligand>
</feature>
<dbReference type="UniPathway" id="UPA00031">
    <property type="reaction ID" value="UER00014"/>
</dbReference>
<keyword evidence="16" id="KW-1185">Reference proteome</keyword>
<dbReference type="HAMAP" id="MF_01024">
    <property type="entry name" value="HisD"/>
    <property type="match status" value="1"/>
</dbReference>
<keyword evidence="8" id="KW-0028">Amino-acid biosynthesis</keyword>
<comment type="function">
    <text evidence="1 8">Catalyzes the sequential NAD-dependent oxidations of L-histidinol to L-histidinaldehyde and then to L-histidine.</text>
</comment>
<dbReference type="PROSITE" id="PS00611">
    <property type="entry name" value="HISOL_DEHYDROGENASE"/>
    <property type="match status" value="1"/>
</dbReference>
<feature type="active site" description="Proton acceptor" evidence="8 10">
    <location>
        <position position="314"/>
    </location>
</feature>
<dbReference type="Gene3D" id="3.40.50.1980">
    <property type="entry name" value="Nitrogenase molybdenum iron protein domain"/>
    <property type="match status" value="2"/>
</dbReference>
<evidence type="ECO:0000256" key="2">
    <source>
        <dbReference type="ARBA" id="ARBA00010178"/>
    </source>
</evidence>
<feature type="binding site" evidence="8 12">
    <location>
        <position position="347"/>
    </location>
    <ligand>
        <name>substrate</name>
    </ligand>
</feature>
<dbReference type="SUPFAM" id="SSF53720">
    <property type="entry name" value="ALDH-like"/>
    <property type="match status" value="1"/>
</dbReference>
<feature type="binding site" evidence="8 13">
    <location>
        <position position="347"/>
    </location>
    <ligand>
        <name>Zn(2+)</name>
        <dbReference type="ChEBI" id="CHEBI:29105"/>
    </ligand>
</feature>
<feature type="binding site" evidence="8 11">
    <location>
        <position position="200"/>
    </location>
    <ligand>
        <name>NAD(+)</name>
        <dbReference type="ChEBI" id="CHEBI:57540"/>
    </ligand>
</feature>
<dbReference type="InterPro" id="IPR022695">
    <property type="entry name" value="Histidinol_DH_monofunct"/>
</dbReference>
<dbReference type="InterPro" id="IPR012131">
    <property type="entry name" value="Hstdl_DH"/>
</dbReference>
<feature type="binding site" evidence="8 13">
    <location>
        <position position="248"/>
    </location>
    <ligand>
        <name>Zn(2+)</name>
        <dbReference type="ChEBI" id="CHEBI:29105"/>
    </ligand>
</feature>
<evidence type="ECO:0000313" key="16">
    <source>
        <dbReference type="Proteomes" id="UP000593601"/>
    </source>
</evidence>
<feature type="binding site" evidence="8 12">
    <location>
        <position position="401"/>
    </location>
    <ligand>
        <name>substrate</name>
    </ligand>
</feature>
<keyword evidence="8 11" id="KW-0520">NAD</keyword>
<feature type="binding site" evidence="8 12">
    <location>
        <position position="223"/>
    </location>
    <ligand>
        <name>substrate</name>
    </ligand>
</feature>
<evidence type="ECO:0000256" key="8">
    <source>
        <dbReference type="HAMAP-Rule" id="MF_01024"/>
    </source>
</evidence>
<dbReference type="Pfam" id="PF00815">
    <property type="entry name" value="Histidinol_dh"/>
    <property type="match status" value="1"/>
</dbReference>
<feature type="binding site" evidence="8 12">
    <location>
        <position position="314"/>
    </location>
    <ligand>
        <name>substrate</name>
    </ligand>
</feature>
<dbReference type="AlphaFoldDB" id="A0A7M2RKX3"/>
<evidence type="ECO:0000256" key="13">
    <source>
        <dbReference type="PIRSR" id="PIRSR000099-4"/>
    </source>
</evidence>
<organism evidence="15 16">
    <name type="scientific">Blautia liquoris</name>
    <dbReference type="NCBI Taxonomy" id="2779518"/>
    <lineage>
        <taxon>Bacteria</taxon>
        <taxon>Bacillati</taxon>
        <taxon>Bacillota</taxon>
        <taxon>Clostridia</taxon>
        <taxon>Lachnospirales</taxon>
        <taxon>Lachnospiraceae</taxon>
        <taxon>Blautia</taxon>
    </lineage>
</organism>
<gene>
    <name evidence="8 15" type="primary">hisD</name>
    <name evidence="15" type="ORF">INP51_02580</name>
</gene>
<feature type="active site" description="Proton acceptor" evidence="8 10">
    <location>
        <position position="313"/>
    </location>
</feature>
<dbReference type="PANTHER" id="PTHR21256:SF2">
    <property type="entry name" value="HISTIDINE BIOSYNTHESIS TRIFUNCTIONAL PROTEIN"/>
    <property type="match status" value="1"/>
</dbReference>
<dbReference type="PIRSF" id="PIRSF000099">
    <property type="entry name" value="Histidinol_dh"/>
    <property type="match status" value="1"/>
</dbReference>
<evidence type="ECO:0000256" key="11">
    <source>
        <dbReference type="PIRSR" id="PIRSR000099-2"/>
    </source>
</evidence>
<comment type="cofactor">
    <cofactor evidence="8 13">
        <name>Zn(2+)</name>
        <dbReference type="ChEBI" id="CHEBI:29105"/>
    </cofactor>
    <text evidence="8 13">Binds 1 zinc ion per subunit.</text>
</comment>
<evidence type="ECO:0000256" key="10">
    <source>
        <dbReference type="PIRSR" id="PIRSR000099-1"/>
    </source>
</evidence>
<evidence type="ECO:0000256" key="5">
    <source>
        <dbReference type="ARBA" id="ARBA00022833"/>
    </source>
</evidence>
<comment type="pathway">
    <text evidence="8">Amino-acid biosynthesis; L-histidine biosynthesis; L-histidine from 5-phospho-alpha-D-ribose 1-diphosphate: step 9/9.</text>
</comment>
<dbReference type="NCBIfam" id="TIGR00069">
    <property type="entry name" value="hisD"/>
    <property type="match status" value="1"/>
</dbReference>
<protein>
    <recommendedName>
        <fullName evidence="3 8">Histidinol dehydrogenase</fullName>
        <shortName evidence="8">HDH</shortName>
        <ecNumber evidence="3 8">1.1.1.23</ecNumber>
    </recommendedName>
</protein>
<dbReference type="GO" id="GO:0000105">
    <property type="term" value="P:L-histidine biosynthetic process"/>
    <property type="evidence" value="ECO:0007669"/>
    <property type="project" value="UniProtKB-UniRule"/>
</dbReference>